<dbReference type="KEGG" id="cal:CAALFM_C102800WA"/>
<evidence type="ECO:0008006" key="5">
    <source>
        <dbReference type="Google" id="ProtNLM"/>
    </source>
</evidence>
<name>A0A1D8PCU3_CANAL</name>
<keyword evidence="4" id="KW-1185">Reference proteome</keyword>
<evidence type="ECO:0000313" key="2">
    <source>
        <dbReference type="CGD" id="CAL0000198254"/>
    </source>
</evidence>
<dbReference type="VEuPathDB" id="FungiDB:C1_02800W_A"/>
<dbReference type="OrthoDB" id="4020946at2759"/>
<organism evidence="3 4">
    <name type="scientific">Candida albicans (strain SC5314 / ATCC MYA-2876)</name>
    <name type="common">Yeast</name>
    <dbReference type="NCBI Taxonomy" id="237561"/>
    <lineage>
        <taxon>Eukaryota</taxon>
        <taxon>Fungi</taxon>
        <taxon>Dikarya</taxon>
        <taxon>Ascomycota</taxon>
        <taxon>Saccharomycotina</taxon>
        <taxon>Pichiomycetes</taxon>
        <taxon>Debaryomycetaceae</taxon>
        <taxon>Candida/Lodderomyces clade</taxon>
        <taxon>Candida</taxon>
    </lineage>
</organism>
<sequence>MVNLFNNSNNAFDALFNNVGTFAQNSTQGNNRNSNRNDIQVKELNKSNQHEIQVFNRSGYQNFKIEVVRQGGQLYLQIQSKVDRFERYFKLNTATEDINNIKSYIENDWLIVAVPFINKGTRSPQPKNVPEHPSKKQDKKQDKEQKQQNSRNNKRNKHNKNSKNSKSNKNSKSHRKNQSMPELRKFLERRKMIVIISLVY</sequence>
<reference evidence="3 4" key="2">
    <citation type="journal article" date="2007" name="Genome Biol.">
        <title>Assembly of the Candida albicans genome into sixteen supercontigs aligned on the eight chromosomes.</title>
        <authorList>
            <person name="van het Hoog M."/>
            <person name="Rast T.J."/>
            <person name="Martchenko M."/>
            <person name="Grindle S."/>
            <person name="Dignard D."/>
            <person name="Hogues H."/>
            <person name="Cuomo C."/>
            <person name="Berriman M."/>
            <person name="Scherer S."/>
            <person name="Magee B.B."/>
            <person name="Whiteway M."/>
            <person name="Chibana H."/>
            <person name="Nantel A."/>
            <person name="Magee P.T."/>
        </authorList>
    </citation>
    <scope>GENOME REANNOTATION</scope>
    <source>
        <strain evidence="4">SC5314 / ATCC MYA-2876</strain>
    </source>
</reference>
<dbReference type="SMR" id="A0A1D8PCU3"/>
<dbReference type="RefSeq" id="XP_721467.2">
    <property type="nucleotide sequence ID" value="XM_716374.2"/>
</dbReference>
<dbReference type="GeneID" id="3636873"/>
<gene>
    <name evidence="3" type="ordered locus">CAALFM_C102800WA</name>
    <name evidence="2" type="ordered locus">orf19.2968</name>
</gene>
<evidence type="ECO:0000256" key="1">
    <source>
        <dbReference type="SAM" id="MobiDB-lite"/>
    </source>
</evidence>
<proteinExistence type="predicted"/>
<feature type="compositionally biased region" description="Basic and acidic residues" evidence="1">
    <location>
        <begin position="129"/>
        <end position="146"/>
    </location>
</feature>
<evidence type="ECO:0000313" key="4">
    <source>
        <dbReference type="Proteomes" id="UP000000559"/>
    </source>
</evidence>
<reference evidence="3 4" key="1">
    <citation type="journal article" date="2004" name="Proc. Natl. Acad. Sci. U.S.A.">
        <title>The diploid genome sequence of Candida albicans.</title>
        <authorList>
            <person name="Jones T."/>
            <person name="Federspiel N.A."/>
            <person name="Chibana H."/>
            <person name="Dungan J."/>
            <person name="Kalman S."/>
            <person name="Magee B.B."/>
            <person name="Newport G."/>
            <person name="Thorstenson Y.R."/>
            <person name="Agabian N."/>
            <person name="Magee P.T."/>
            <person name="Davis R.W."/>
            <person name="Scherer S."/>
        </authorList>
    </citation>
    <scope>NUCLEOTIDE SEQUENCE [LARGE SCALE GENOMIC DNA]</scope>
    <source>
        <strain evidence="4">SC5314 / ATCC MYA-2876</strain>
    </source>
</reference>
<dbReference type="EMBL" id="CP017623">
    <property type="protein sequence ID" value="AOW25961.1"/>
    <property type="molecule type" value="Genomic_DNA"/>
</dbReference>
<evidence type="ECO:0000313" key="3">
    <source>
        <dbReference type="EMBL" id="AOW25961.1"/>
    </source>
</evidence>
<protein>
    <recommendedName>
        <fullName evidence="5">SHSP domain-containing protein</fullName>
    </recommendedName>
</protein>
<feature type="region of interest" description="Disordered" evidence="1">
    <location>
        <begin position="121"/>
        <end position="184"/>
    </location>
</feature>
<reference evidence="3 4" key="3">
    <citation type="journal article" date="2013" name="Genome Biol.">
        <title>Assembly of a phased diploid Candida albicans genome facilitates allele-specific measurements and provides a simple model for repeat and indel structure.</title>
        <authorList>
            <person name="Muzzey D."/>
            <person name="Schwartz K."/>
            <person name="Weissman J.S."/>
            <person name="Sherlock G."/>
        </authorList>
    </citation>
    <scope>NUCLEOTIDE SEQUENCE [LARGE SCALE GENOMIC DNA]</scope>
    <source>
        <strain evidence="4">SC5314 / ATCC MYA-2876</strain>
    </source>
</reference>
<feature type="compositionally biased region" description="Basic residues" evidence="1">
    <location>
        <begin position="152"/>
        <end position="163"/>
    </location>
</feature>
<dbReference type="InParanoid" id="A0A1D8PCU3"/>
<dbReference type="eggNOG" id="ENOG502T4I7">
    <property type="taxonomic scope" value="Eukaryota"/>
</dbReference>
<dbReference type="CGD" id="CAL0000198254">
    <property type="gene designation" value="orf19.2968"/>
</dbReference>
<dbReference type="AlphaFoldDB" id="A0A1D8PCU3"/>
<accession>A0A1D8PCU3</accession>
<dbReference type="Proteomes" id="UP000000559">
    <property type="component" value="Chromosome 1"/>
</dbReference>